<dbReference type="EMBL" id="AP015032">
    <property type="protein sequence ID" value="BAW27436.1"/>
    <property type="molecule type" value="Genomic_DNA"/>
</dbReference>
<dbReference type="AlphaFoldDB" id="A0A1L7NPN6"/>
<proteinExistence type="predicted"/>
<feature type="chain" id="PRO_5012521405" description="Lipoprotein" evidence="1">
    <location>
        <begin position="19"/>
        <end position="170"/>
    </location>
</feature>
<accession>A0A1L7NPN6</accession>
<reference evidence="2 3" key="1">
    <citation type="submission" date="2015-11" db="EMBL/GenBank/DDBJ databases">
        <title>Complete genome sequencing of a biphenyl-degrading bacterium, Pseudomonas putida KF715 (=NBRC110667).</title>
        <authorList>
            <person name="Suenaga H."/>
            <person name="Fujihara N."/>
            <person name="Watanabe T."/>
            <person name="Hirose J."/>
            <person name="Kimura N."/>
            <person name="Yamazoe A."/>
            <person name="Hosoyama A."/>
            <person name="Shimodaira J."/>
            <person name="Furukawa K."/>
        </authorList>
    </citation>
    <scope>NUCLEOTIDE SEQUENCE [LARGE SCALE GENOMIC DNA]</scope>
    <source>
        <strain evidence="2 3">KF715</strain>
        <plasmid evidence="3">Plasmid pkf715c dna</plasmid>
    </source>
</reference>
<geneLocation type="plasmid" evidence="3">
    <name>pkf715c dna</name>
</geneLocation>
<sequence>MRKVLMGAVLGLALAAVAACGTVGHVVSTVGGAVYADASSAVSGYCQMSPAKRAVAQLVVAGKVYNTGLCDVVNGDTTLDGKLQTVAQEKAAELIDSAIAKAVADGRLTQEQADVIQAIRAESAPGEPAAVESQGKLAIGAEEAPAPAIGAVDVPVPATVTQAIEATRRA</sequence>
<evidence type="ECO:0000256" key="1">
    <source>
        <dbReference type="SAM" id="SignalP"/>
    </source>
</evidence>
<evidence type="ECO:0000313" key="2">
    <source>
        <dbReference type="EMBL" id="BAW27436.1"/>
    </source>
</evidence>
<feature type="signal peptide" evidence="1">
    <location>
        <begin position="1"/>
        <end position="18"/>
    </location>
</feature>
<protein>
    <recommendedName>
        <fullName evidence="4">Lipoprotein</fullName>
    </recommendedName>
</protein>
<name>A0A1L7NPN6_PSEPU</name>
<dbReference type="Proteomes" id="UP000218731">
    <property type="component" value="Plasmid pKF715C"/>
</dbReference>
<keyword evidence="2" id="KW-0614">Plasmid</keyword>
<dbReference type="RefSeq" id="WP_096427168.1">
    <property type="nucleotide sequence ID" value="NZ_AP015032.1"/>
</dbReference>
<organism evidence="2 3">
    <name type="scientific">Pseudomonas putida</name>
    <name type="common">Arthrobacter siderocapsulatus</name>
    <dbReference type="NCBI Taxonomy" id="303"/>
    <lineage>
        <taxon>Bacteria</taxon>
        <taxon>Pseudomonadati</taxon>
        <taxon>Pseudomonadota</taxon>
        <taxon>Gammaproteobacteria</taxon>
        <taxon>Pseudomonadales</taxon>
        <taxon>Pseudomonadaceae</taxon>
        <taxon>Pseudomonas</taxon>
    </lineage>
</organism>
<evidence type="ECO:0008006" key="4">
    <source>
        <dbReference type="Google" id="ProtNLM"/>
    </source>
</evidence>
<dbReference type="PROSITE" id="PS51257">
    <property type="entry name" value="PROKAR_LIPOPROTEIN"/>
    <property type="match status" value="1"/>
</dbReference>
<keyword evidence="1" id="KW-0732">Signal</keyword>
<evidence type="ECO:0000313" key="3">
    <source>
        <dbReference type="Proteomes" id="UP000218731"/>
    </source>
</evidence>
<gene>
    <name evidence="2" type="ORF">KF715C_pC30</name>
</gene>